<keyword evidence="1" id="KW-0472">Membrane</keyword>
<keyword evidence="1" id="KW-0812">Transmembrane</keyword>
<organism evidence="2">
    <name type="scientific">marine sediment metagenome</name>
    <dbReference type="NCBI Taxonomy" id="412755"/>
    <lineage>
        <taxon>unclassified sequences</taxon>
        <taxon>metagenomes</taxon>
        <taxon>ecological metagenomes</taxon>
    </lineage>
</organism>
<feature type="non-terminal residue" evidence="2">
    <location>
        <position position="51"/>
    </location>
</feature>
<accession>X1Q3Z8</accession>
<evidence type="ECO:0000313" key="2">
    <source>
        <dbReference type="EMBL" id="GAI45820.1"/>
    </source>
</evidence>
<sequence>MQKYPENAPKDLGQSEVQLVVLMDVLRVLPVKAMILVIMKYIKNSKGRIQA</sequence>
<proteinExistence type="predicted"/>
<reference evidence="2" key="1">
    <citation type="journal article" date="2014" name="Front. Microbiol.">
        <title>High frequency of phylogenetically diverse reductive dehalogenase-homologous genes in deep subseafloor sedimentary metagenomes.</title>
        <authorList>
            <person name="Kawai M."/>
            <person name="Futagami T."/>
            <person name="Toyoda A."/>
            <person name="Takaki Y."/>
            <person name="Nishi S."/>
            <person name="Hori S."/>
            <person name="Arai W."/>
            <person name="Tsubouchi T."/>
            <person name="Morono Y."/>
            <person name="Uchiyama I."/>
            <person name="Ito T."/>
            <person name="Fujiyama A."/>
            <person name="Inagaki F."/>
            <person name="Takami H."/>
        </authorList>
    </citation>
    <scope>NUCLEOTIDE SEQUENCE</scope>
    <source>
        <strain evidence="2">Expedition CK06-06</strain>
    </source>
</reference>
<dbReference type="EMBL" id="BARV01025639">
    <property type="protein sequence ID" value="GAI45820.1"/>
    <property type="molecule type" value="Genomic_DNA"/>
</dbReference>
<keyword evidence="1" id="KW-1133">Transmembrane helix</keyword>
<name>X1Q3Z8_9ZZZZ</name>
<comment type="caution">
    <text evidence="2">The sequence shown here is derived from an EMBL/GenBank/DDBJ whole genome shotgun (WGS) entry which is preliminary data.</text>
</comment>
<protein>
    <submittedName>
        <fullName evidence="2">Uncharacterized protein</fullName>
    </submittedName>
</protein>
<gene>
    <name evidence="2" type="ORF">S06H3_41577</name>
</gene>
<dbReference type="AlphaFoldDB" id="X1Q3Z8"/>
<evidence type="ECO:0000256" key="1">
    <source>
        <dbReference type="SAM" id="Phobius"/>
    </source>
</evidence>
<feature type="transmembrane region" description="Helical" evidence="1">
    <location>
        <begin position="20"/>
        <end position="42"/>
    </location>
</feature>